<evidence type="ECO:0000313" key="10">
    <source>
        <dbReference type="Proteomes" id="UP000002484"/>
    </source>
</evidence>
<feature type="transmembrane region" description="Helical" evidence="7">
    <location>
        <begin position="412"/>
        <end position="434"/>
    </location>
</feature>
<evidence type="ECO:0000256" key="4">
    <source>
        <dbReference type="ARBA" id="ARBA00022692"/>
    </source>
</evidence>
<dbReference type="AlphaFoldDB" id="E3IWX8"/>
<dbReference type="InterPro" id="IPR029044">
    <property type="entry name" value="Nucleotide-diphossugar_trans"/>
</dbReference>
<feature type="transmembrane region" description="Helical" evidence="7">
    <location>
        <begin position="446"/>
        <end position="464"/>
    </location>
</feature>
<evidence type="ECO:0000256" key="3">
    <source>
        <dbReference type="ARBA" id="ARBA00022679"/>
    </source>
</evidence>
<feature type="transmembrane region" description="Helical" evidence="7">
    <location>
        <begin position="58"/>
        <end position="80"/>
    </location>
</feature>
<feature type="domain" description="Glycosyltransferase 2-like" evidence="8">
    <location>
        <begin position="238"/>
        <end position="445"/>
    </location>
</feature>
<dbReference type="OrthoDB" id="9806824at2"/>
<dbReference type="Pfam" id="PF13632">
    <property type="entry name" value="Glyco_trans_2_3"/>
    <property type="match status" value="1"/>
</dbReference>
<evidence type="ECO:0000256" key="5">
    <source>
        <dbReference type="ARBA" id="ARBA00022989"/>
    </source>
</evidence>
<dbReference type="STRING" id="298654.FraEuI1c_4609"/>
<reference evidence="9 10" key="1">
    <citation type="submission" date="2010-10" db="EMBL/GenBank/DDBJ databases">
        <title>Complete sequence of Frankia sp. EuI1c.</title>
        <authorList>
            <consortium name="US DOE Joint Genome Institute"/>
            <person name="Lucas S."/>
            <person name="Copeland A."/>
            <person name="Lapidus A."/>
            <person name="Cheng J.-F."/>
            <person name="Bruce D."/>
            <person name="Goodwin L."/>
            <person name="Pitluck S."/>
            <person name="Chertkov O."/>
            <person name="Detter J.C."/>
            <person name="Han C."/>
            <person name="Tapia R."/>
            <person name="Land M."/>
            <person name="Hauser L."/>
            <person name="Jeffries C."/>
            <person name="Kyrpides N."/>
            <person name="Ivanova N."/>
            <person name="Mikhailova N."/>
            <person name="Beauchemin N."/>
            <person name="Sen A."/>
            <person name="Sur S.A."/>
            <person name="Gtari M."/>
            <person name="Wall L."/>
            <person name="Tisa L."/>
            <person name="Woyke T."/>
        </authorList>
    </citation>
    <scope>NUCLEOTIDE SEQUENCE [LARGE SCALE GENOMIC DNA]</scope>
    <source>
        <strain evidence="10">DSM 45817 / CECT 9037 / EuI1c</strain>
    </source>
</reference>
<dbReference type="GO" id="GO:0005886">
    <property type="term" value="C:plasma membrane"/>
    <property type="evidence" value="ECO:0007669"/>
    <property type="project" value="TreeGrafter"/>
</dbReference>
<comment type="subcellular location">
    <subcellularLocation>
        <location evidence="1">Membrane</location>
        <topology evidence="1">Multi-pass membrane protein</topology>
    </subcellularLocation>
</comment>
<name>E3IWX8_PSEI1</name>
<keyword evidence="10" id="KW-1185">Reference proteome</keyword>
<dbReference type="EMBL" id="CP002299">
    <property type="protein sequence ID" value="ADP82602.1"/>
    <property type="molecule type" value="Genomic_DNA"/>
</dbReference>
<keyword evidence="3 9" id="KW-0808">Transferase</keyword>
<dbReference type="CAZy" id="GT2">
    <property type="family name" value="Glycosyltransferase Family 2"/>
</dbReference>
<dbReference type="PANTHER" id="PTHR43867">
    <property type="entry name" value="CELLULOSE SYNTHASE CATALYTIC SUBUNIT A [UDP-FORMING]"/>
    <property type="match status" value="1"/>
</dbReference>
<dbReference type="InterPro" id="IPR001173">
    <property type="entry name" value="Glyco_trans_2-like"/>
</dbReference>
<dbReference type="InterPro" id="IPR050321">
    <property type="entry name" value="Glycosyltr_2/OpgH_subfam"/>
</dbReference>
<dbReference type="SUPFAM" id="SSF53448">
    <property type="entry name" value="Nucleotide-diphospho-sugar transferases"/>
    <property type="match status" value="1"/>
</dbReference>
<dbReference type="Gene3D" id="3.90.550.10">
    <property type="entry name" value="Spore Coat Polysaccharide Biosynthesis Protein SpsA, Chain A"/>
    <property type="match status" value="1"/>
</dbReference>
<feature type="transmembrane region" description="Helical" evidence="7">
    <location>
        <begin position="553"/>
        <end position="571"/>
    </location>
</feature>
<keyword evidence="4 7" id="KW-0812">Transmembrane</keyword>
<feature type="transmembrane region" description="Helical" evidence="7">
    <location>
        <begin position="526"/>
        <end position="547"/>
    </location>
</feature>
<dbReference type="KEGG" id="fri:FraEuI1c_4609"/>
<dbReference type="InParanoid" id="E3IWX8"/>
<dbReference type="Proteomes" id="UP000002484">
    <property type="component" value="Chromosome"/>
</dbReference>
<evidence type="ECO:0000259" key="8">
    <source>
        <dbReference type="Pfam" id="PF13632"/>
    </source>
</evidence>
<dbReference type="eggNOG" id="COG1215">
    <property type="taxonomic scope" value="Bacteria"/>
</dbReference>
<evidence type="ECO:0000256" key="2">
    <source>
        <dbReference type="ARBA" id="ARBA00022676"/>
    </source>
</evidence>
<keyword evidence="5 7" id="KW-1133">Transmembrane helix</keyword>
<organism evidence="9 10">
    <name type="scientific">Pseudofrankia inefficax (strain DSM 45817 / CECT 9037 / DDB 130130 / EuI1c)</name>
    <name type="common">Frankia inefficax</name>
    <dbReference type="NCBI Taxonomy" id="298654"/>
    <lineage>
        <taxon>Bacteria</taxon>
        <taxon>Bacillati</taxon>
        <taxon>Actinomycetota</taxon>
        <taxon>Actinomycetes</taxon>
        <taxon>Frankiales</taxon>
        <taxon>Frankiaceae</taxon>
        <taxon>Pseudofrankia</taxon>
    </lineage>
</organism>
<gene>
    <name evidence="9" type="ordered locus">FraEuI1c_4609</name>
</gene>
<dbReference type="HOGENOM" id="CLU_032986_0_0_11"/>
<proteinExistence type="predicted"/>
<dbReference type="PANTHER" id="PTHR43867:SF2">
    <property type="entry name" value="CELLULOSE SYNTHASE CATALYTIC SUBUNIT A [UDP-FORMING]"/>
    <property type="match status" value="1"/>
</dbReference>
<dbReference type="GO" id="GO:0016758">
    <property type="term" value="F:hexosyltransferase activity"/>
    <property type="evidence" value="ECO:0007669"/>
    <property type="project" value="TreeGrafter"/>
</dbReference>
<sequence>MAVARHRAARRLVRGTRRSTAVRVAYARCAEACGPLTTPRGDNPRVEFRSVVPPGRRLALTLLFLFTALVNLIFVGWLLLPAHVPGAGVAGTGDWRLFLARVSFCLVVLVEVIRIVQVSIIGILAWHARDPVPLVAPPGLRVAVLTTIVPSKEPVSVVARTLGAMREIAYPDGFLTAWILDEENDPEVQRVAEDLGVLHFSRRGRPEYNQPAGEFRARSKAGNHNAWRAEHESHYDVVAQMDPDHVPLTCFLERTLGYFRDPDVAFVVAPQVYGNMLENLVAQGASMQQYLFNGVIERGGNGLDAPLLIGTNHLYRPAAWRQIGGYQDSIIEDHLTSMRVQGTINPATGNPWKGVYTPDVIAIGEAPTTWTDYFNQQKRWAYGVWDVKLRRRAKAGIRLRARQRLLYGMVQFYYPSVATSLLFGSLATVGYLVFGASAVHLRGGSWLTLWTAALGSWVSMWLWLRRFNLAEHERREIGLPGMALALFAGPIYLSAACAAVLRRRLAYAVTAKGELRSTESLRTFRLHLAWAVVAATLLCVNLTVNHGRFAPPQLWALLALLIGLSPPLLSVRRTIAARRRDPAAGGPAGTVPPPARVHVAAEPRESQLLLTARLAEESSVTENGP</sequence>
<keyword evidence="2" id="KW-0328">Glycosyltransferase</keyword>
<keyword evidence="6 7" id="KW-0472">Membrane</keyword>
<evidence type="ECO:0000256" key="7">
    <source>
        <dbReference type="SAM" id="Phobius"/>
    </source>
</evidence>
<evidence type="ECO:0000256" key="6">
    <source>
        <dbReference type="ARBA" id="ARBA00023136"/>
    </source>
</evidence>
<accession>E3IWX8</accession>
<evidence type="ECO:0000313" key="9">
    <source>
        <dbReference type="EMBL" id="ADP82602.1"/>
    </source>
</evidence>
<protein>
    <submittedName>
        <fullName evidence="9">Putative glycosyl transferase</fullName>
    </submittedName>
</protein>
<evidence type="ECO:0000256" key="1">
    <source>
        <dbReference type="ARBA" id="ARBA00004141"/>
    </source>
</evidence>